<dbReference type="InterPro" id="IPR011989">
    <property type="entry name" value="ARM-like"/>
</dbReference>
<accession>A0AAF0EMA6</accession>
<evidence type="ECO:0000259" key="4">
    <source>
        <dbReference type="Pfam" id="PF04802"/>
    </source>
</evidence>
<reference evidence="6" key="1">
    <citation type="submission" date="2023-03" db="EMBL/GenBank/DDBJ databases">
        <title>Mating type loci evolution in Malassezia.</title>
        <authorList>
            <person name="Coelho M.A."/>
        </authorList>
    </citation>
    <scope>NUCLEOTIDE SEQUENCE</scope>
    <source>
        <strain evidence="6">CBS 9557</strain>
    </source>
</reference>
<evidence type="ECO:0000259" key="5">
    <source>
        <dbReference type="Pfam" id="PF22972"/>
    </source>
</evidence>
<keyword evidence="2" id="KW-0539">Nucleus</keyword>
<feature type="compositionally biased region" description="Low complexity" evidence="3">
    <location>
        <begin position="718"/>
        <end position="728"/>
    </location>
</feature>
<dbReference type="PANTHER" id="PTHR23318:SF0">
    <property type="entry name" value="SERINE_THREONINE-PROTEIN PHOSPHATASE 4 REGULATORY SUBUNIT 3"/>
    <property type="match status" value="1"/>
</dbReference>
<evidence type="ECO:0000313" key="7">
    <source>
        <dbReference type="Proteomes" id="UP001213623"/>
    </source>
</evidence>
<gene>
    <name evidence="6" type="primary">PSY2</name>
    <name evidence="6" type="ORF">MNAN1_002091</name>
</gene>
<evidence type="ECO:0000313" key="6">
    <source>
        <dbReference type="EMBL" id="WFD27095.1"/>
    </source>
</evidence>
<dbReference type="Gene3D" id="1.25.10.10">
    <property type="entry name" value="Leucine-rich Repeat Variant"/>
    <property type="match status" value="1"/>
</dbReference>
<organism evidence="6 7">
    <name type="scientific">Malassezia nana</name>
    <dbReference type="NCBI Taxonomy" id="180528"/>
    <lineage>
        <taxon>Eukaryota</taxon>
        <taxon>Fungi</taxon>
        <taxon>Dikarya</taxon>
        <taxon>Basidiomycota</taxon>
        <taxon>Ustilaginomycotina</taxon>
        <taxon>Malasseziomycetes</taxon>
        <taxon>Malasseziales</taxon>
        <taxon>Malasseziaceae</taxon>
        <taxon>Malassezia</taxon>
    </lineage>
</organism>
<dbReference type="Pfam" id="PF04802">
    <property type="entry name" value="PP4R3"/>
    <property type="match status" value="1"/>
</dbReference>
<dbReference type="AlphaFoldDB" id="A0AAF0EMA6"/>
<sequence>MPPSSPNTDATHDHDTEPPPLLFSSTISRGGYHQCGSGRRVKFYVLENQAWADRGTGYCAGVYDEKNDEALLVARREETCTSLGSVSDIPVQEGTQEEDVSPQEYMLVVSDSLASEDFLLHAPVIKEDVYQRQQETLVVWTALDGTDMALSFQELEGCNEVWDFITEVQNHFLLSRGLEYGKSLETDLPPFELAAPTLDNLDTIEEELRLSSLHSTAMRDKVIEWLLKEDYIRKLTPLLEEAEVQHALPALHRLYEIIKRILLMNDNLVVEYLLQDDVFYAVAGMLEYNPEHPRLKASYRQHLSDEAKFHQVVDFDDPTILSKIFETYRLVYLKDVMLASLMDDALQSMLTSLVFFYQNDIVNYCINDTQLWDQLERVYRAPTTNATRLQKAKGVIFVQHLCNMAKQIQLSGRIALVRCLIDGGVLPIIEYALSTSDTTLRVAASDILSTLIEYDAKSVRAYILEEVREGQMPLLCRLQTLLQDGQDAALCTQCAEAIRALMDVNMDGLAHSPLGQSVTASPRVDADELLTWLYDGTIQQLLEPLRQLPDMQTLTLWQSVTLDPHKWALYSHLCDLLCFAIEHHSFRSQYYILTSNVCSHVGSLLHARNKQMPLAALRVLRACVSSHNQFTSRHLMQLDIMGHVLVLLQKEAPRDNLVSSACLSLIEQLRRDNVRPLLADMMQKHGDILDALRIDSVAGRSIEALVQQQARNQNHNQSESSDSASDSPDINEAAAEQDYFDSEEALEALPSPEASADLEALAPLWERRRKHEDEEDDLAERLVKRPAPIHQVRS</sequence>
<proteinExistence type="predicted"/>
<dbReference type="GO" id="GO:0006974">
    <property type="term" value="P:DNA damage response"/>
    <property type="evidence" value="ECO:0007669"/>
    <property type="project" value="TreeGrafter"/>
</dbReference>
<name>A0AAF0EMA6_9BASI</name>
<feature type="region of interest" description="Disordered" evidence="3">
    <location>
        <begin position="709"/>
        <end position="794"/>
    </location>
</feature>
<dbReference type="Gene3D" id="2.30.29.30">
    <property type="entry name" value="Pleckstrin-homology domain (PH domain)/Phosphotyrosine-binding domain (PTB)"/>
    <property type="match status" value="1"/>
</dbReference>
<dbReference type="Pfam" id="PF22972">
    <property type="entry name" value="EVH1_PP4R3"/>
    <property type="match status" value="1"/>
</dbReference>
<dbReference type="InterPro" id="IPR016024">
    <property type="entry name" value="ARM-type_fold"/>
</dbReference>
<dbReference type="GO" id="GO:0072542">
    <property type="term" value="F:protein phosphatase activator activity"/>
    <property type="evidence" value="ECO:0007669"/>
    <property type="project" value="TreeGrafter"/>
</dbReference>
<dbReference type="InterPro" id="IPR011993">
    <property type="entry name" value="PH-like_dom_sf"/>
</dbReference>
<dbReference type="InterPro" id="IPR006887">
    <property type="entry name" value="P4R3-like_central_dom"/>
</dbReference>
<dbReference type="GO" id="GO:0005654">
    <property type="term" value="C:nucleoplasm"/>
    <property type="evidence" value="ECO:0007669"/>
    <property type="project" value="TreeGrafter"/>
</dbReference>
<evidence type="ECO:0000256" key="1">
    <source>
        <dbReference type="ARBA" id="ARBA00004123"/>
    </source>
</evidence>
<dbReference type="InterPro" id="IPR051137">
    <property type="entry name" value="PP4R3-like"/>
</dbReference>
<evidence type="ECO:0000256" key="2">
    <source>
        <dbReference type="ARBA" id="ARBA00023242"/>
    </source>
</evidence>
<feature type="region of interest" description="Disordered" evidence="3">
    <location>
        <begin position="1"/>
        <end position="25"/>
    </location>
</feature>
<evidence type="ECO:0000256" key="3">
    <source>
        <dbReference type="SAM" id="MobiDB-lite"/>
    </source>
</evidence>
<dbReference type="GO" id="GO:0030289">
    <property type="term" value="C:protein phosphatase 4 complex"/>
    <property type="evidence" value="ECO:0007669"/>
    <property type="project" value="TreeGrafter"/>
</dbReference>
<feature type="domain" description="PP4R3 EVH1-like" evidence="5">
    <location>
        <begin position="106"/>
        <end position="171"/>
    </location>
</feature>
<dbReference type="InterPro" id="IPR055236">
    <property type="entry name" value="EVH1_PP4R3"/>
</dbReference>
<dbReference type="Proteomes" id="UP001213623">
    <property type="component" value="Chromosome 3"/>
</dbReference>
<dbReference type="PANTHER" id="PTHR23318">
    <property type="entry name" value="ATP SYNTHASE GAMMA-RELATED"/>
    <property type="match status" value="1"/>
</dbReference>
<dbReference type="EMBL" id="CP119894">
    <property type="protein sequence ID" value="WFD27095.1"/>
    <property type="molecule type" value="Genomic_DNA"/>
</dbReference>
<dbReference type="SUPFAM" id="SSF48371">
    <property type="entry name" value="ARM repeat"/>
    <property type="match status" value="1"/>
</dbReference>
<keyword evidence="7" id="KW-1185">Reference proteome</keyword>
<comment type="subcellular location">
    <subcellularLocation>
        <location evidence="1">Nucleus</location>
    </subcellularLocation>
</comment>
<feature type="domain" description="Serine/threonine-protein phosphatase 4 regulatory subunit 3-like central" evidence="4">
    <location>
        <begin position="205"/>
        <end position="693"/>
    </location>
</feature>
<protein>
    <submittedName>
        <fullName evidence="6">Platinum sensitivity protein</fullName>
    </submittedName>
</protein>